<proteinExistence type="inferred from homology"/>
<evidence type="ECO:0000256" key="5">
    <source>
        <dbReference type="ARBA" id="ARBA00022729"/>
    </source>
</evidence>
<dbReference type="Proteomes" id="UP000005239">
    <property type="component" value="Unassembled WGS sequence"/>
</dbReference>
<reference evidence="9" key="1">
    <citation type="journal article" date="2008" name="Nat. Genet.">
        <title>The Pristionchus pacificus genome provides a unique perspective on nematode lifestyle and parasitism.</title>
        <authorList>
            <person name="Dieterich C."/>
            <person name="Clifton S.W."/>
            <person name="Schuster L.N."/>
            <person name="Chinwalla A."/>
            <person name="Delehaunty K."/>
            <person name="Dinkelacker I."/>
            <person name="Fulton L."/>
            <person name="Fulton R."/>
            <person name="Godfrey J."/>
            <person name="Minx P."/>
            <person name="Mitreva M."/>
            <person name="Roeseler W."/>
            <person name="Tian H."/>
            <person name="Witte H."/>
            <person name="Yang S.P."/>
            <person name="Wilson R.K."/>
            <person name="Sommer R.J."/>
        </authorList>
    </citation>
    <scope>NUCLEOTIDE SEQUENCE [LARGE SCALE GENOMIC DNA]</scope>
    <source>
        <strain evidence="9">PS312</strain>
    </source>
</reference>
<evidence type="ECO:0000256" key="7">
    <source>
        <dbReference type="ARBA" id="ARBA00023121"/>
    </source>
</evidence>
<reference evidence="8" key="2">
    <citation type="submission" date="2022-06" db="UniProtKB">
        <authorList>
            <consortium name="EnsemblMetazoa"/>
        </authorList>
    </citation>
    <scope>IDENTIFICATION</scope>
    <source>
        <strain evidence="8">PS312</strain>
    </source>
</reference>
<gene>
    <name evidence="8" type="primary">WBGene00274677</name>
</gene>
<organism evidence="8 9">
    <name type="scientific">Pristionchus pacificus</name>
    <name type="common">Parasitic nematode worm</name>
    <dbReference type="NCBI Taxonomy" id="54126"/>
    <lineage>
        <taxon>Eukaryota</taxon>
        <taxon>Metazoa</taxon>
        <taxon>Ecdysozoa</taxon>
        <taxon>Nematoda</taxon>
        <taxon>Chromadorea</taxon>
        <taxon>Rhabditida</taxon>
        <taxon>Rhabditina</taxon>
        <taxon>Diplogasteromorpha</taxon>
        <taxon>Diplogasteroidea</taxon>
        <taxon>Neodiplogasteridae</taxon>
        <taxon>Pristionchus</taxon>
    </lineage>
</organism>
<keyword evidence="6" id="KW-0175">Coiled coil</keyword>
<keyword evidence="4" id="KW-0964">Secreted</keyword>
<keyword evidence="7" id="KW-0446">Lipid-binding</keyword>
<keyword evidence="9" id="KW-1185">Reference proteome</keyword>
<evidence type="ECO:0000256" key="6">
    <source>
        <dbReference type="ARBA" id="ARBA00023054"/>
    </source>
</evidence>
<dbReference type="GO" id="GO:0008289">
    <property type="term" value="F:lipid binding"/>
    <property type="evidence" value="ECO:0007669"/>
    <property type="project" value="UniProtKB-KW"/>
</dbReference>
<dbReference type="EnsemblMetazoa" id="PPA36308.1">
    <property type="protein sequence ID" value="PPA36308.1"/>
    <property type="gene ID" value="WBGene00274677"/>
</dbReference>
<dbReference type="PANTHER" id="PTHR31418">
    <property type="entry name" value="FATTY-ACID AND RETINOL-BINDING PROTEIN 1"/>
    <property type="match status" value="1"/>
</dbReference>
<accession>A0A8R1USX3</accession>
<comment type="subcellular location">
    <subcellularLocation>
        <location evidence="1">Secreted</location>
    </subcellularLocation>
</comment>
<evidence type="ECO:0000313" key="9">
    <source>
        <dbReference type="Proteomes" id="UP000005239"/>
    </source>
</evidence>
<dbReference type="InterPro" id="IPR008632">
    <property type="entry name" value="Gp-FAR-1"/>
</dbReference>
<evidence type="ECO:0000256" key="1">
    <source>
        <dbReference type="ARBA" id="ARBA00004613"/>
    </source>
</evidence>
<dbReference type="PANTHER" id="PTHR31418:SF7">
    <property type="entry name" value="FATTY-ACID AND RETINOL-BINDING PROTEIN 1"/>
    <property type="match status" value="1"/>
</dbReference>
<dbReference type="AlphaFoldDB" id="A0A2A6CWB5"/>
<comment type="similarity">
    <text evidence="2">Belongs to the fatty-acid and retinol-binding protein (FARBP) family.</text>
</comment>
<keyword evidence="5" id="KW-0732">Signal</keyword>
<protein>
    <recommendedName>
        <fullName evidence="3">Fatty-acid and retinol-binding protein 1</fullName>
    </recommendedName>
</protein>
<evidence type="ECO:0000313" key="8">
    <source>
        <dbReference type="EnsemblMetazoa" id="PPA36308.1"/>
    </source>
</evidence>
<evidence type="ECO:0000256" key="3">
    <source>
        <dbReference type="ARBA" id="ARBA00017453"/>
    </source>
</evidence>
<sequence length="196" mass="22706">MRVALVIGLLLGICKAEDSSGYADAILKLWSNTTNRSETLELMAEEAKKIGLRKVEYYRVCTEQNFVLSKEEFFDYNSEGDFDVYYDIFGNVNSTNEVMSVMKQQRPKQYAIVTKRQALFEKHRPNLDAQAEKFLCDIAQSIAIARSKHSKLPIAAKDALERNFCFKITIEWMKELEHKVYKQMAPIDVENPMDDW</sequence>
<evidence type="ECO:0000256" key="2">
    <source>
        <dbReference type="ARBA" id="ARBA00006648"/>
    </source>
</evidence>
<dbReference type="GO" id="GO:0005576">
    <property type="term" value="C:extracellular region"/>
    <property type="evidence" value="ECO:0007669"/>
    <property type="project" value="UniProtKB-SubCell"/>
</dbReference>
<evidence type="ECO:0000256" key="4">
    <source>
        <dbReference type="ARBA" id="ARBA00022525"/>
    </source>
</evidence>
<accession>A0A2A6CWB5</accession>
<name>A0A2A6CWB5_PRIPA</name>